<feature type="non-terminal residue" evidence="6">
    <location>
        <position position="211"/>
    </location>
</feature>
<dbReference type="AlphaFoldDB" id="A0A3R5SQ93"/>
<sequence length="211" mass="23018">MYNAHTFILLSCVSTLIVTGHKSCSRNAGLMKSIQYQLKLVEENDGKCDCTGRSSGPDKVAFMAKAASLQNIPSKAVVIYQTVVTNLGNGYDSSKGIFTAPSNGVYSFSWTVLCHHGKSFYTYLILNGSTIAKNYASARGVADHVSGSQNVILDIKKDDKVFIRIQDGTTGQYMYGDGWSTFSVCLLLSMHFENNALSLYSTVVDTKPHIL</sequence>
<feature type="signal peptide" evidence="4">
    <location>
        <begin position="1"/>
        <end position="20"/>
    </location>
</feature>
<feature type="chain" id="PRO_5018670814" description="C1q domain-containing protein" evidence="4">
    <location>
        <begin position="21"/>
        <end position="211"/>
    </location>
</feature>
<evidence type="ECO:0000259" key="5">
    <source>
        <dbReference type="PROSITE" id="PS50871"/>
    </source>
</evidence>
<dbReference type="SUPFAM" id="SSF49842">
    <property type="entry name" value="TNF-like"/>
    <property type="match status" value="1"/>
</dbReference>
<evidence type="ECO:0000256" key="4">
    <source>
        <dbReference type="SAM" id="SignalP"/>
    </source>
</evidence>
<reference evidence="6 7" key="1">
    <citation type="journal article" date="2016" name="PLoS ONE">
        <title>A First Insight into the Genome of the Filter-Feeder Mussel Mytilus galloprovincialis.</title>
        <authorList>
            <person name="Murgarella M."/>
            <person name="Puiu D."/>
            <person name="Novoa B."/>
            <person name="Figueras A."/>
            <person name="Posada D."/>
            <person name="Canchaya C."/>
        </authorList>
    </citation>
    <scope>NUCLEOTIDE SEQUENCE [LARGE SCALE GENOMIC DNA]</scope>
    <source>
        <tissue evidence="6">Muscle</tissue>
    </source>
</reference>
<evidence type="ECO:0000256" key="3">
    <source>
        <dbReference type="ARBA" id="ARBA00022729"/>
    </source>
</evidence>
<gene>
    <name evidence="6" type="ORF">AM593_10019</name>
</gene>
<dbReference type="InterPro" id="IPR008983">
    <property type="entry name" value="Tumour_necrosis_fac-like_dom"/>
</dbReference>
<dbReference type="PANTHER" id="PTHR22923:SF116">
    <property type="entry name" value="C1Q DOMAIN-CONTAINING PROTEIN"/>
    <property type="match status" value="1"/>
</dbReference>
<dbReference type="PRINTS" id="PR00007">
    <property type="entry name" value="COMPLEMNTC1Q"/>
</dbReference>
<keyword evidence="2" id="KW-0964">Secreted</keyword>
<feature type="domain" description="C1q" evidence="5">
    <location>
        <begin position="55"/>
        <end position="193"/>
    </location>
</feature>
<accession>A0A3R5SQ93</accession>
<keyword evidence="3 4" id="KW-0732">Signal</keyword>
<protein>
    <recommendedName>
        <fullName evidence="5">C1q domain-containing protein</fullName>
    </recommendedName>
</protein>
<dbReference type="PANTHER" id="PTHR22923">
    <property type="entry name" value="CEREBELLIN-RELATED"/>
    <property type="match status" value="1"/>
</dbReference>
<dbReference type="Pfam" id="PF00386">
    <property type="entry name" value="C1q"/>
    <property type="match status" value="1"/>
</dbReference>
<dbReference type="Proteomes" id="UP000266721">
    <property type="component" value="Unassembled WGS sequence"/>
</dbReference>
<evidence type="ECO:0000313" key="6">
    <source>
        <dbReference type="EMBL" id="OPL21138.1"/>
    </source>
</evidence>
<proteinExistence type="predicted"/>
<organism evidence="6 7">
    <name type="scientific">Mytilus galloprovincialis</name>
    <name type="common">Mediterranean mussel</name>
    <dbReference type="NCBI Taxonomy" id="29158"/>
    <lineage>
        <taxon>Eukaryota</taxon>
        <taxon>Metazoa</taxon>
        <taxon>Spiralia</taxon>
        <taxon>Lophotrochozoa</taxon>
        <taxon>Mollusca</taxon>
        <taxon>Bivalvia</taxon>
        <taxon>Autobranchia</taxon>
        <taxon>Pteriomorphia</taxon>
        <taxon>Mytilida</taxon>
        <taxon>Mytiloidea</taxon>
        <taxon>Mytilidae</taxon>
        <taxon>Mytilinae</taxon>
        <taxon>Mytilus</taxon>
    </lineage>
</organism>
<keyword evidence="7" id="KW-1185">Reference proteome</keyword>
<dbReference type="SMR" id="A0A3R5SQ93"/>
<dbReference type="PROSITE" id="PS50871">
    <property type="entry name" value="C1Q"/>
    <property type="match status" value="1"/>
</dbReference>
<dbReference type="InterPro" id="IPR001073">
    <property type="entry name" value="C1q_dom"/>
</dbReference>
<evidence type="ECO:0000256" key="1">
    <source>
        <dbReference type="ARBA" id="ARBA00004613"/>
    </source>
</evidence>
<dbReference type="InterPro" id="IPR050822">
    <property type="entry name" value="Cerebellin_Synaptic_Org"/>
</dbReference>
<dbReference type="SMART" id="SM00110">
    <property type="entry name" value="C1Q"/>
    <property type="match status" value="1"/>
</dbReference>
<evidence type="ECO:0000313" key="7">
    <source>
        <dbReference type="Proteomes" id="UP000266721"/>
    </source>
</evidence>
<name>A0A3R5SQ93_MYTGA</name>
<evidence type="ECO:0000256" key="2">
    <source>
        <dbReference type="ARBA" id="ARBA00022525"/>
    </source>
</evidence>
<comment type="subcellular location">
    <subcellularLocation>
        <location evidence="1">Secreted</location>
    </subcellularLocation>
</comment>
<dbReference type="GO" id="GO:0005576">
    <property type="term" value="C:extracellular region"/>
    <property type="evidence" value="ECO:0007669"/>
    <property type="project" value="UniProtKB-SubCell"/>
</dbReference>
<dbReference type="EMBL" id="KV594781">
    <property type="protein sequence ID" value="OPL21138.1"/>
    <property type="molecule type" value="Genomic_DNA"/>
</dbReference>
<dbReference type="Gene3D" id="2.60.120.40">
    <property type="match status" value="1"/>
</dbReference>
<feature type="non-terminal residue" evidence="6">
    <location>
        <position position="1"/>
    </location>
</feature>